<dbReference type="OrthoDB" id="9802215at2"/>
<dbReference type="InterPro" id="IPR036118">
    <property type="entry name" value="UreE_N_sf"/>
</dbReference>
<dbReference type="PIRSF" id="PIRSF036402">
    <property type="entry name" value="Ureas_acces_UreE"/>
    <property type="match status" value="1"/>
</dbReference>
<dbReference type="PATRIC" id="fig|1123501.6.peg.4025"/>
<evidence type="ECO:0000256" key="3">
    <source>
        <dbReference type="ARBA" id="ARBA00023186"/>
    </source>
</evidence>
<dbReference type="Gene3D" id="3.30.70.790">
    <property type="entry name" value="UreE, C-terminal domain"/>
    <property type="match status" value="1"/>
</dbReference>
<dbReference type="eggNOG" id="COG2371">
    <property type="taxonomic scope" value="Bacteria"/>
</dbReference>
<dbReference type="HAMAP" id="MF_00822">
    <property type="entry name" value="UreE"/>
    <property type="match status" value="1"/>
</dbReference>
<proteinExistence type="inferred from homology"/>
<feature type="compositionally biased region" description="Basic and acidic residues" evidence="5">
    <location>
        <begin position="145"/>
        <end position="154"/>
    </location>
</feature>
<dbReference type="InterPro" id="IPR012406">
    <property type="entry name" value="UreE"/>
</dbReference>
<dbReference type="GO" id="GO:0051082">
    <property type="term" value="F:unfolded protein binding"/>
    <property type="evidence" value="ECO:0007669"/>
    <property type="project" value="UniProtKB-UniRule"/>
</dbReference>
<dbReference type="AlphaFoldDB" id="A0A0D0P7A3"/>
<dbReference type="RefSeq" id="WP_018301692.1">
    <property type="nucleotide sequence ID" value="NZ_KB902278.1"/>
</dbReference>
<keyword evidence="2 4" id="KW-0533">Nickel</keyword>
<accession>A0A0D0P7A3</accession>
<evidence type="ECO:0000256" key="5">
    <source>
        <dbReference type="SAM" id="MobiDB-lite"/>
    </source>
</evidence>
<comment type="caution">
    <text evidence="7">The sequence shown here is derived from an EMBL/GenBank/DDBJ whole genome shotgun (WGS) entry which is preliminary data.</text>
</comment>
<feature type="compositionally biased region" description="Basic residues" evidence="5">
    <location>
        <begin position="155"/>
        <end position="169"/>
    </location>
</feature>
<reference evidence="7 8" key="1">
    <citation type="submission" date="2013-01" db="EMBL/GenBank/DDBJ databases">
        <authorList>
            <person name="Fiebig A."/>
            <person name="Goeker M."/>
            <person name="Klenk H.-P.P."/>
        </authorList>
    </citation>
    <scope>NUCLEOTIDE SEQUENCE [LARGE SCALE GENOMIC DNA]</scope>
    <source>
        <strain evidence="7 8">DSM 24838</strain>
    </source>
</reference>
<comment type="similarity">
    <text evidence="4">Belongs to the UreE family.</text>
</comment>
<dbReference type="GO" id="GO:0005737">
    <property type="term" value="C:cytoplasm"/>
    <property type="evidence" value="ECO:0007669"/>
    <property type="project" value="UniProtKB-SubCell"/>
</dbReference>
<feature type="compositionally biased region" description="Basic and acidic residues" evidence="5">
    <location>
        <begin position="170"/>
        <end position="181"/>
    </location>
</feature>
<evidence type="ECO:0000256" key="1">
    <source>
        <dbReference type="ARBA" id="ARBA00022490"/>
    </source>
</evidence>
<dbReference type="SUPFAM" id="SSF69287">
    <property type="entry name" value="Urease metallochaperone UreE, N-terminal domain"/>
    <property type="match status" value="1"/>
</dbReference>
<dbReference type="Pfam" id="PF05194">
    <property type="entry name" value="UreE_C"/>
    <property type="match status" value="1"/>
</dbReference>
<keyword evidence="1 4" id="KW-0963">Cytoplasm</keyword>
<dbReference type="Proteomes" id="UP000035100">
    <property type="component" value="Unassembled WGS sequence"/>
</dbReference>
<feature type="region of interest" description="Disordered" evidence="5">
    <location>
        <begin position="133"/>
        <end position="181"/>
    </location>
</feature>
<dbReference type="GO" id="GO:0016151">
    <property type="term" value="F:nickel cation binding"/>
    <property type="evidence" value="ECO:0007669"/>
    <property type="project" value="UniProtKB-UniRule"/>
</dbReference>
<dbReference type="GO" id="GO:0019627">
    <property type="term" value="P:urea metabolic process"/>
    <property type="evidence" value="ECO:0007669"/>
    <property type="project" value="InterPro"/>
</dbReference>
<dbReference type="SUPFAM" id="SSF69737">
    <property type="entry name" value="Urease metallochaperone UreE, C-terminal domain"/>
    <property type="match status" value="1"/>
</dbReference>
<comment type="subcellular location">
    <subcellularLocation>
        <location evidence="4">Cytoplasm</location>
    </subcellularLocation>
</comment>
<sequence length="181" mass="19816">MTAPVARTVRPLAAGEVPDDRVALDFEARLVRRRRLTGMGGTEFVADLPQLADVGDDWAFELEDGRLVAVMAADEALMEVRSDTLARIAWHVGNRHTPCRIEADRLLLRRDPVLRAMLDGLGAVVTDVTGPFRPEGGAYGAGRTMGHDHGEEGHAHHHDHDHRRHHGHGHSHDDPSHGAAD</sequence>
<comment type="function">
    <text evidence="4">Involved in urease metallocenter assembly. Binds nickel. Probably functions as a nickel donor during metallocenter assembly.</text>
</comment>
<evidence type="ECO:0000313" key="8">
    <source>
        <dbReference type="Proteomes" id="UP000035100"/>
    </source>
</evidence>
<evidence type="ECO:0000313" key="7">
    <source>
        <dbReference type="EMBL" id="KIQ67471.1"/>
    </source>
</evidence>
<dbReference type="InterPro" id="IPR007864">
    <property type="entry name" value="UreE_C_dom"/>
</dbReference>
<evidence type="ECO:0000256" key="4">
    <source>
        <dbReference type="HAMAP-Rule" id="MF_00822"/>
    </source>
</evidence>
<evidence type="ECO:0000256" key="2">
    <source>
        <dbReference type="ARBA" id="ARBA00022596"/>
    </source>
</evidence>
<dbReference type="EMBL" id="AONG01000022">
    <property type="protein sequence ID" value="KIQ67471.1"/>
    <property type="molecule type" value="Genomic_DNA"/>
</dbReference>
<dbReference type="CDD" id="cd00571">
    <property type="entry name" value="UreE"/>
    <property type="match status" value="1"/>
</dbReference>
<keyword evidence="8" id="KW-1185">Reference proteome</keyword>
<dbReference type="GO" id="GO:0065003">
    <property type="term" value="P:protein-containing complex assembly"/>
    <property type="evidence" value="ECO:0007669"/>
    <property type="project" value="InterPro"/>
</dbReference>
<protein>
    <recommendedName>
        <fullName evidence="4">Urease accessory protein UreE</fullName>
    </recommendedName>
</protein>
<keyword evidence="3 4" id="KW-0143">Chaperone</keyword>
<evidence type="ECO:0000259" key="6">
    <source>
        <dbReference type="Pfam" id="PF05194"/>
    </source>
</evidence>
<dbReference type="STRING" id="1123501.Wenmar_03894"/>
<organism evidence="7 8">
    <name type="scientific">Wenxinia marina DSM 24838</name>
    <dbReference type="NCBI Taxonomy" id="1123501"/>
    <lineage>
        <taxon>Bacteria</taxon>
        <taxon>Pseudomonadati</taxon>
        <taxon>Pseudomonadota</taxon>
        <taxon>Alphaproteobacteria</taxon>
        <taxon>Rhodobacterales</taxon>
        <taxon>Roseobacteraceae</taxon>
        <taxon>Wenxinia</taxon>
    </lineage>
</organism>
<dbReference type="Gene3D" id="2.60.260.20">
    <property type="entry name" value="Urease metallochaperone UreE, N-terminal domain"/>
    <property type="match status" value="1"/>
</dbReference>
<feature type="domain" description="Urease accessory protein UreE C-terminal" evidence="6">
    <location>
        <begin position="75"/>
        <end position="162"/>
    </location>
</feature>
<gene>
    <name evidence="4" type="primary">ureE</name>
    <name evidence="7" type="ORF">Wenmar_03894</name>
</gene>
<dbReference type="GO" id="GO:0006457">
    <property type="term" value="P:protein folding"/>
    <property type="evidence" value="ECO:0007669"/>
    <property type="project" value="InterPro"/>
</dbReference>
<name>A0A0D0P7A3_9RHOB</name>